<dbReference type="Proteomes" id="UP000199514">
    <property type="component" value="Unassembled WGS sequence"/>
</dbReference>
<evidence type="ECO:0000256" key="2">
    <source>
        <dbReference type="RuleBase" id="RU003707"/>
    </source>
</evidence>
<dbReference type="InterPro" id="IPR014748">
    <property type="entry name" value="Enoyl-CoA_hydra_C"/>
</dbReference>
<dbReference type="RefSeq" id="WP_091509178.1">
    <property type="nucleotide sequence ID" value="NZ_FOLE01000002.1"/>
</dbReference>
<evidence type="ECO:0000313" key="4">
    <source>
        <dbReference type="Proteomes" id="UP000199514"/>
    </source>
</evidence>
<dbReference type="Gene3D" id="3.90.226.10">
    <property type="entry name" value="2-enoyl-CoA Hydratase, Chain A, domain 1"/>
    <property type="match status" value="1"/>
</dbReference>
<dbReference type="InterPro" id="IPR018376">
    <property type="entry name" value="Enoyl-CoA_hyd/isom_CS"/>
</dbReference>
<accession>A0A1I1G1U9</accession>
<gene>
    <name evidence="3" type="ORF">SAMN05421780_102425</name>
</gene>
<dbReference type="PANTHER" id="PTHR43459">
    <property type="entry name" value="ENOYL-COA HYDRATASE"/>
    <property type="match status" value="1"/>
</dbReference>
<dbReference type="SUPFAM" id="SSF52096">
    <property type="entry name" value="ClpP/crotonase"/>
    <property type="match status" value="1"/>
</dbReference>
<dbReference type="Pfam" id="PF00378">
    <property type="entry name" value="ECH_1"/>
    <property type="match status" value="1"/>
</dbReference>
<evidence type="ECO:0000313" key="3">
    <source>
        <dbReference type="EMBL" id="SFC05809.1"/>
    </source>
</evidence>
<organism evidence="3 4">
    <name type="scientific">Flexibacter flexilis DSM 6793</name>
    <dbReference type="NCBI Taxonomy" id="927664"/>
    <lineage>
        <taxon>Bacteria</taxon>
        <taxon>Pseudomonadati</taxon>
        <taxon>Bacteroidota</taxon>
        <taxon>Cytophagia</taxon>
        <taxon>Cytophagales</taxon>
        <taxon>Flexibacteraceae</taxon>
        <taxon>Flexibacter</taxon>
    </lineage>
</organism>
<dbReference type="InterPro" id="IPR001753">
    <property type="entry name" value="Enoyl-CoA_hydra/iso"/>
</dbReference>
<dbReference type="InterPro" id="IPR029045">
    <property type="entry name" value="ClpP/crotonase-like_dom_sf"/>
</dbReference>
<comment type="similarity">
    <text evidence="1 2">Belongs to the enoyl-CoA hydratase/isomerase family.</text>
</comment>
<dbReference type="OrthoDB" id="9775794at2"/>
<dbReference type="EMBL" id="FOLE01000002">
    <property type="protein sequence ID" value="SFC05809.1"/>
    <property type="molecule type" value="Genomic_DNA"/>
</dbReference>
<dbReference type="PANTHER" id="PTHR43459:SF1">
    <property type="entry name" value="EG:BACN32G11.4 PROTEIN"/>
    <property type="match status" value="1"/>
</dbReference>
<keyword evidence="3" id="KW-0413">Isomerase</keyword>
<evidence type="ECO:0000256" key="1">
    <source>
        <dbReference type="ARBA" id="ARBA00005254"/>
    </source>
</evidence>
<dbReference type="Gene3D" id="1.10.12.10">
    <property type="entry name" value="Lyase 2-enoyl-coa Hydratase, Chain A, domain 2"/>
    <property type="match status" value="1"/>
</dbReference>
<dbReference type="PROSITE" id="PS00166">
    <property type="entry name" value="ENOYL_COA_HYDRATASE"/>
    <property type="match status" value="1"/>
</dbReference>
<dbReference type="CDD" id="cd06558">
    <property type="entry name" value="crotonase-like"/>
    <property type="match status" value="1"/>
</dbReference>
<dbReference type="STRING" id="927664.SAMN05421780_102425"/>
<dbReference type="AlphaFoldDB" id="A0A1I1G1U9"/>
<dbReference type="GO" id="GO:0016853">
    <property type="term" value="F:isomerase activity"/>
    <property type="evidence" value="ECO:0007669"/>
    <property type="project" value="UniProtKB-KW"/>
</dbReference>
<reference evidence="3 4" key="1">
    <citation type="submission" date="2016-10" db="EMBL/GenBank/DDBJ databases">
        <authorList>
            <person name="de Groot N.N."/>
        </authorList>
    </citation>
    <scope>NUCLEOTIDE SEQUENCE [LARGE SCALE GENOMIC DNA]</scope>
    <source>
        <strain evidence="3 4">DSM 6793</strain>
    </source>
</reference>
<proteinExistence type="inferred from homology"/>
<keyword evidence="4" id="KW-1185">Reference proteome</keyword>
<sequence>MFEHLLYQELNGVCTITINRPEVYNAINTKISYELQEALKKAAIDDNVRVIVLTGAGNKAFCSGQDLKESIEGKSFADSLHRRYNPIIRIMREMPKPIIARVNGVAAGAGCSLALACDLIVSAEEAVFSEIFVNIGLVLDSGSSFFLPRLVGYNKAFELSTLGTKITATEAHRLGIVNKMVPAAGLDEAVAEYTEYYRQAPTKAIGLMKKMLNRSIQPALEEILNYEALCQDIAGNTQDYKEGVTAFREKRKAVFTGK</sequence>
<name>A0A1I1G1U9_9BACT</name>
<protein>
    <submittedName>
        <fullName evidence="3">2-(1,2-epoxy-1,2-dihydrophenyl)acetyl-CoA isomerase</fullName>
    </submittedName>
</protein>